<keyword evidence="5" id="KW-0804">Transcription</keyword>
<feature type="domain" description="Sigma-54 factor interaction" evidence="7">
    <location>
        <begin position="230"/>
        <end position="459"/>
    </location>
</feature>
<dbReference type="Pfam" id="PF01590">
    <property type="entry name" value="GAF"/>
    <property type="match status" value="1"/>
</dbReference>
<dbReference type="GO" id="GO:0043565">
    <property type="term" value="F:sequence-specific DNA binding"/>
    <property type="evidence" value="ECO:0007669"/>
    <property type="project" value="InterPro"/>
</dbReference>
<evidence type="ECO:0000256" key="2">
    <source>
        <dbReference type="ARBA" id="ARBA00022840"/>
    </source>
</evidence>
<evidence type="ECO:0000256" key="4">
    <source>
        <dbReference type="ARBA" id="ARBA00023125"/>
    </source>
</evidence>
<evidence type="ECO:0000259" key="7">
    <source>
        <dbReference type="PROSITE" id="PS50045"/>
    </source>
</evidence>
<dbReference type="EMBL" id="JABAFY010000007">
    <property type="protein sequence ID" value="NME51578.1"/>
    <property type="molecule type" value="Genomic_DNA"/>
</dbReference>
<keyword evidence="2" id="KW-0067">ATP-binding</keyword>
<dbReference type="InterPro" id="IPR025944">
    <property type="entry name" value="Sigma_54_int_dom_CS"/>
</dbReference>
<dbReference type="InterPro" id="IPR009057">
    <property type="entry name" value="Homeodomain-like_sf"/>
</dbReference>
<evidence type="ECO:0000313" key="8">
    <source>
        <dbReference type="EMBL" id="NME51578.1"/>
    </source>
</evidence>
<dbReference type="InterPro" id="IPR002078">
    <property type="entry name" value="Sigma_54_int"/>
</dbReference>
<dbReference type="SUPFAM" id="SSF46689">
    <property type="entry name" value="Homeodomain-like"/>
    <property type="match status" value="1"/>
</dbReference>
<dbReference type="FunFam" id="3.40.50.300:FF:000006">
    <property type="entry name" value="DNA-binding transcriptional regulator NtrC"/>
    <property type="match status" value="1"/>
</dbReference>
<dbReference type="GO" id="GO:0005524">
    <property type="term" value="F:ATP binding"/>
    <property type="evidence" value="ECO:0007669"/>
    <property type="project" value="UniProtKB-KW"/>
</dbReference>
<dbReference type="Pfam" id="PF25601">
    <property type="entry name" value="AAA_lid_14"/>
    <property type="match status" value="1"/>
</dbReference>
<dbReference type="SUPFAM" id="SSF55781">
    <property type="entry name" value="GAF domain-like"/>
    <property type="match status" value="1"/>
</dbReference>
<evidence type="ECO:0000256" key="5">
    <source>
        <dbReference type="ARBA" id="ARBA00023163"/>
    </source>
</evidence>
<dbReference type="PROSITE" id="PS50045">
    <property type="entry name" value="SIGMA54_INTERACT_4"/>
    <property type="match status" value="1"/>
</dbReference>
<dbReference type="RefSeq" id="WP_168934993.1">
    <property type="nucleotide sequence ID" value="NZ_JABAFY010000007.1"/>
</dbReference>
<dbReference type="PROSITE" id="PS00688">
    <property type="entry name" value="SIGMA54_INTERACT_3"/>
    <property type="match status" value="1"/>
</dbReference>
<dbReference type="Gene3D" id="1.10.8.60">
    <property type="match status" value="1"/>
</dbReference>
<feature type="region of interest" description="Disordered" evidence="6">
    <location>
        <begin position="1"/>
        <end position="36"/>
    </location>
</feature>
<dbReference type="Gene3D" id="3.30.450.40">
    <property type="match status" value="1"/>
</dbReference>
<sequence>MKRHQETPSTDPSAPDQKGAAPSTSPVLPSHRQRVRETGSELRLLFDLSQVIDHSRDISHSLEATLSLMAQHLHMMRGMITLVSPHTGEIRIEVAHGLNPAEQRRGHYALGEGVTGRVIQSGQPMVVSNVSASPIFLNRTRSRDLQKDTIAFICVPIKFEDEVLGALSVDRVFADAVTLEEDERILTIIASMIAHAARARQNVMDERVAAIEENMRLRNALSAPLRPHGFVGNSDAMRLVYEQISQVAPSTTTVLLYGESGTGKELAAHAIHSAGKRSKGPFISLNCAALPENLIESELFGHEKGAFTGASGIRKGRFELADGGTLFLDEVGELSLLTQAKLLRVLQERCFERLGGTESLSVDVRIITATNRDLARMVEEGTFRRDLYYRLNVFPIHMPPLRERQNDIQPLAAYFVDKYAAANGRSGIRISLAVMDMLQRYSWPGNIRELENVMERAVLLVGQDGLILPQHLPRELHSTHCPFGPEAHKGSVEPYTASGTLQDRLDELERACITDALARHKGHMGHAAQALGLTERVMALRMKKHGISYKDFRQH</sequence>
<dbReference type="SMART" id="SM00065">
    <property type="entry name" value="GAF"/>
    <property type="match status" value="1"/>
</dbReference>
<accession>A0A848CB75</accession>
<name>A0A848CB75_9BACT</name>
<dbReference type="PROSITE" id="PS00676">
    <property type="entry name" value="SIGMA54_INTERACT_2"/>
    <property type="match status" value="1"/>
</dbReference>
<dbReference type="InterPro" id="IPR003018">
    <property type="entry name" value="GAF"/>
</dbReference>
<dbReference type="GO" id="GO:0006355">
    <property type="term" value="P:regulation of DNA-templated transcription"/>
    <property type="evidence" value="ECO:0007669"/>
    <property type="project" value="InterPro"/>
</dbReference>
<dbReference type="InterPro" id="IPR029016">
    <property type="entry name" value="GAF-like_dom_sf"/>
</dbReference>
<evidence type="ECO:0000256" key="1">
    <source>
        <dbReference type="ARBA" id="ARBA00022741"/>
    </source>
</evidence>
<dbReference type="PRINTS" id="PR01590">
    <property type="entry name" value="HTHFIS"/>
</dbReference>
<proteinExistence type="predicted"/>
<keyword evidence="3" id="KW-0805">Transcription regulation</keyword>
<reference evidence="8 9" key="1">
    <citation type="submission" date="2020-04" db="EMBL/GenBank/DDBJ databases">
        <authorList>
            <person name="Hitch T.C.A."/>
            <person name="Wylensek D."/>
            <person name="Clavel T."/>
        </authorList>
    </citation>
    <scope>NUCLEOTIDE SEQUENCE [LARGE SCALE GENOMIC DNA]</scope>
    <source>
        <strain evidence="8 9">PG-251-APC-1</strain>
    </source>
</reference>
<evidence type="ECO:0000256" key="3">
    <source>
        <dbReference type="ARBA" id="ARBA00023015"/>
    </source>
</evidence>
<dbReference type="Proteomes" id="UP000522333">
    <property type="component" value="Unassembled WGS sequence"/>
</dbReference>
<dbReference type="InterPro" id="IPR025943">
    <property type="entry name" value="Sigma_54_int_dom_ATP-bd_2"/>
</dbReference>
<evidence type="ECO:0000313" key="9">
    <source>
        <dbReference type="Proteomes" id="UP000522333"/>
    </source>
</evidence>
<dbReference type="InterPro" id="IPR027417">
    <property type="entry name" value="P-loop_NTPase"/>
</dbReference>
<dbReference type="Pfam" id="PF02954">
    <property type="entry name" value="HTH_8"/>
    <property type="match status" value="1"/>
</dbReference>
<dbReference type="InterPro" id="IPR003593">
    <property type="entry name" value="AAA+_ATPase"/>
</dbReference>
<keyword evidence="4" id="KW-0238">DNA-binding</keyword>
<comment type="caution">
    <text evidence="8">The sequence shown here is derived from an EMBL/GenBank/DDBJ whole genome shotgun (WGS) entry which is preliminary data.</text>
</comment>
<evidence type="ECO:0000256" key="6">
    <source>
        <dbReference type="SAM" id="MobiDB-lite"/>
    </source>
</evidence>
<dbReference type="CDD" id="cd00009">
    <property type="entry name" value="AAA"/>
    <property type="match status" value="1"/>
</dbReference>
<keyword evidence="1" id="KW-0547">Nucleotide-binding</keyword>
<dbReference type="Pfam" id="PF00158">
    <property type="entry name" value="Sigma54_activat"/>
    <property type="match status" value="1"/>
</dbReference>
<protein>
    <submittedName>
        <fullName evidence="8">Sigma 54-interacting transcriptional regulator</fullName>
    </submittedName>
</protein>
<gene>
    <name evidence="8" type="ORF">HF854_03295</name>
</gene>
<organism evidence="8 9">
    <name type="scientific">Desulfovibrio piger</name>
    <dbReference type="NCBI Taxonomy" id="901"/>
    <lineage>
        <taxon>Bacteria</taxon>
        <taxon>Pseudomonadati</taxon>
        <taxon>Thermodesulfobacteriota</taxon>
        <taxon>Desulfovibrionia</taxon>
        <taxon>Desulfovibrionales</taxon>
        <taxon>Desulfovibrionaceae</taxon>
        <taxon>Desulfovibrio</taxon>
    </lineage>
</organism>
<dbReference type="PANTHER" id="PTHR32071">
    <property type="entry name" value="TRANSCRIPTIONAL REGULATORY PROTEIN"/>
    <property type="match status" value="1"/>
</dbReference>
<dbReference type="Gene3D" id="1.10.10.60">
    <property type="entry name" value="Homeodomain-like"/>
    <property type="match status" value="1"/>
</dbReference>
<dbReference type="Gene3D" id="3.40.50.300">
    <property type="entry name" value="P-loop containing nucleotide triphosphate hydrolases"/>
    <property type="match status" value="1"/>
</dbReference>
<dbReference type="PANTHER" id="PTHR32071:SF117">
    <property type="entry name" value="PTS-DEPENDENT DIHYDROXYACETONE KINASE OPERON REGULATORY PROTEIN-RELATED"/>
    <property type="match status" value="1"/>
</dbReference>
<dbReference type="SUPFAM" id="SSF52540">
    <property type="entry name" value="P-loop containing nucleoside triphosphate hydrolases"/>
    <property type="match status" value="1"/>
</dbReference>
<dbReference type="InterPro" id="IPR002197">
    <property type="entry name" value="HTH_Fis"/>
</dbReference>
<dbReference type="AlphaFoldDB" id="A0A848CB75"/>
<dbReference type="InterPro" id="IPR058031">
    <property type="entry name" value="AAA_lid_NorR"/>
</dbReference>
<dbReference type="SMART" id="SM00382">
    <property type="entry name" value="AAA"/>
    <property type="match status" value="1"/>
</dbReference>